<name>A0A6J6I0N5_9ZZZZ</name>
<protein>
    <submittedName>
        <fullName evidence="1">Unannotated protein</fullName>
    </submittedName>
</protein>
<dbReference type="SUPFAM" id="SSF53850">
    <property type="entry name" value="Periplasmic binding protein-like II"/>
    <property type="match status" value="1"/>
</dbReference>
<reference evidence="1" key="1">
    <citation type="submission" date="2020-05" db="EMBL/GenBank/DDBJ databases">
        <authorList>
            <person name="Chiriac C."/>
            <person name="Salcher M."/>
            <person name="Ghai R."/>
            <person name="Kavagutti S V."/>
        </authorList>
    </citation>
    <scope>NUCLEOTIDE SEQUENCE</scope>
</reference>
<organism evidence="1">
    <name type="scientific">freshwater metagenome</name>
    <dbReference type="NCBI Taxonomy" id="449393"/>
    <lineage>
        <taxon>unclassified sequences</taxon>
        <taxon>metagenomes</taxon>
        <taxon>ecological metagenomes</taxon>
    </lineage>
</organism>
<dbReference type="Gene3D" id="3.40.190.10">
    <property type="entry name" value="Periplasmic binding protein-like II"/>
    <property type="match status" value="2"/>
</dbReference>
<dbReference type="EMBL" id="CAEZUZ010000104">
    <property type="protein sequence ID" value="CAB4618287.1"/>
    <property type="molecule type" value="Genomic_DNA"/>
</dbReference>
<proteinExistence type="predicted"/>
<evidence type="ECO:0000313" key="1">
    <source>
        <dbReference type="EMBL" id="CAB4618287.1"/>
    </source>
</evidence>
<dbReference type="AlphaFoldDB" id="A0A6J6I0N5"/>
<gene>
    <name evidence="1" type="ORF">UFOPK1889_00705</name>
</gene>
<accession>A0A6J6I0N5</accession>
<sequence>MDTFCIAAGAPNAEAAHAWINWILIPENSIQDLEYHGYHTGMKDMEKLITELAPDLVKGEIIFFSAEEVKTMHTQVLNTSIDRLVDILNKAKSKAGA</sequence>